<name>A0ABN8MVT0_9CNID</name>
<evidence type="ECO:0000256" key="7">
    <source>
        <dbReference type="PROSITE-ProRule" id="PRU00277"/>
    </source>
</evidence>
<gene>
    <name evidence="11" type="ORF">PEVE_00039725</name>
</gene>
<dbReference type="SUPFAM" id="SSF48452">
    <property type="entry name" value="TPR-like"/>
    <property type="match status" value="1"/>
</dbReference>
<dbReference type="SUPFAM" id="SSF54534">
    <property type="entry name" value="FKBP-like"/>
    <property type="match status" value="2"/>
</dbReference>
<evidence type="ECO:0000259" key="10">
    <source>
        <dbReference type="PROSITE" id="PS50059"/>
    </source>
</evidence>
<keyword evidence="4 8" id="KW-0802">TPR repeat</keyword>
<dbReference type="InterPro" id="IPR011990">
    <property type="entry name" value="TPR-like_helical_dom_sf"/>
</dbReference>
<feature type="repeat" description="TPR" evidence="8">
    <location>
        <begin position="353"/>
        <end position="386"/>
    </location>
</feature>
<dbReference type="PANTHER" id="PTHR46512:SF9">
    <property type="entry name" value="PEPTIDYLPROLYL ISOMERASE"/>
    <property type="match status" value="1"/>
</dbReference>
<feature type="domain" description="PPIase FKBP-type" evidence="10">
    <location>
        <begin position="168"/>
        <end position="255"/>
    </location>
</feature>
<evidence type="ECO:0000256" key="8">
    <source>
        <dbReference type="PROSITE-ProRule" id="PRU00339"/>
    </source>
</evidence>
<keyword evidence="5 7" id="KW-0697">Rotamase</keyword>
<feature type="region of interest" description="Disordered" evidence="9">
    <location>
        <begin position="426"/>
        <end position="488"/>
    </location>
</feature>
<dbReference type="PROSITE" id="PS50005">
    <property type="entry name" value="TPR"/>
    <property type="match status" value="1"/>
</dbReference>
<evidence type="ECO:0000313" key="11">
    <source>
        <dbReference type="EMBL" id="CAH3037039.1"/>
    </source>
</evidence>
<reference evidence="11 12" key="1">
    <citation type="submission" date="2022-05" db="EMBL/GenBank/DDBJ databases">
        <authorList>
            <consortium name="Genoscope - CEA"/>
            <person name="William W."/>
        </authorList>
    </citation>
    <scope>NUCLEOTIDE SEQUENCE [LARGE SCALE GENOMIC DNA]</scope>
</reference>
<protein>
    <recommendedName>
        <fullName evidence="2 7">peptidylprolyl isomerase</fullName>
        <ecNumber evidence="2 7">5.2.1.8</ecNumber>
    </recommendedName>
</protein>
<dbReference type="PANTHER" id="PTHR46512">
    <property type="entry name" value="PEPTIDYLPROLYL ISOMERASE"/>
    <property type="match status" value="1"/>
</dbReference>
<dbReference type="PROSITE" id="PS50059">
    <property type="entry name" value="FKBP_PPIASE"/>
    <property type="match status" value="2"/>
</dbReference>
<dbReference type="EMBL" id="CALNXI010000705">
    <property type="protein sequence ID" value="CAH3037039.1"/>
    <property type="molecule type" value="Genomic_DNA"/>
</dbReference>
<evidence type="ECO:0000256" key="2">
    <source>
        <dbReference type="ARBA" id="ARBA00013194"/>
    </source>
</evidence>
<organism evidence="11 12">
    <name type="scientific">Porites evermanni</name>
    <dbReference type="NCBI Taxonomy" id="104178"/>
    <lineage>
        <taxon>Eukaryota</taxon>
        <taxon>Metazoa</taxon>
        <taxon>Cnidaria</taxon>
        <taxon>Anthozoa</taxon>
        <taxon>Hexacorallia</taxon>
        <taxon>Scleractinia</taxon>
        <taxon>Fungiina</taxon>
        <taxon>Poritidae</taxon>
        <taxon>Porites</taxon>
    </lineage>
</organism>
<keyword evidence="6 7" id="KW-0413">Isomerase</keyword>
<dbReference type="Pfam" id="PF00254">
    <property type="entry name" value="FKBP_C"/>
    <property type="match status" value="2"/>
</dbReference>
<comment type="caution">
    <text evidence="11">The sequence shown here is derived from an EMBL/GenBank/DDBJ whole genome shotgun (WGS) entry which is preliminary data.</text>
</comment>
<dbReference type="Gene3D" id="3.10.50.40">
    <property type="match status" value="2"/>
</dbReference>
<dbReference type="EC" id="5.2.1.8" evidence="2 7"/>
<evidence type="ECO:0000256" key="6">
    <source>
        <dbReference type="ARBA" id="ARBA00023235"/>
    </source>
</evidence>
<dbReference type="SMART" id="SM00028">
    <property type="entry name" value="TPR"/>
    <property type="match status" value="3"/>
</dbReference>
<feature type="compositionally biased region" description="Basic and acidic residues" evidence="9">
    <location>
        <begin position="426"/>
        <end position="445"/>
    </location>
</feature>
<dbReference type="InterPro" id="IPR050754">
    <property type="entry name" value="FKBP4/5/8-like"/>
</dbReference>
<feature type="domain" description="PPIase FKBP-type" evidence="10">
    <location>
        <begin position="52"/>
        <end position="141"/>
    </location>
</feature>
<comment type="catalytic activity">
    <reaction evidence="1 7">
        <text>[protein]-peptidylproline (omega=180) = [protein]-peptidylproline (omega=0)</text>
        <dbReference type="Rhea" id="RHEA:16237"/>
        <dbReference type="Rhea" id="RHEA-COMP:10747"/>
        <dbReference type="Rhea" id="RHEA-COMP:10748"/>
        <dbReference type="ChEBI" id="CHEBI:83833"/>
        <dbReference type="ChEBI" id="CHEBI:83834"/>
        <dbReference type="EC" id="5.2.1.8"/>
    </reaction>
</comment>
<keyword evidence="3" id="KW-0677">Repeat</keyword>
<evidence type="ECO:0000256" key="5">
    <source>
        <dbReference type="ARBA" id="ARBA00023110"/>
    </source>
</evidence>
<accession>A0ABN8MVT0</accession>
<dbReference type="Proteomes" id="UP001159427">
    <property type="component" value="Unassembled WGS sequence"/>
</dbReference>
<evidence type="ECO:0000256" key="9">
    <source>
        <dbReference type="SAM" id="MobiDB-lite"/>
    </source>
</evidence>
<evidence type="ECO:0000256" key="1">
    <source>
        <dbReference type="ARBA" id="ARBA00000971"/>
    </source>
</evidence>
<dbReference type="Gene3D" id="1.25.40.10">
    <property type="entry name" value="Tetratricopeptide repeat domain"/>
    <property type="match status" value="1"/>
</dbReference>
<keyword evidence="12" id="KW-1185">Reference proteome</keyword>
<dbReference type="InterPro" id="IPR019734">
    <property type="entry name" value="TPR_rpt"/>
</dbReference>
<feature type="compositionally biased region" description="Basic and acidic residues" evidence="9">
    <location>
        <begin position="476"/>
        <end position="488"/>
    </location>
</feature>
<dbReference type="InterPro" id="IPR046357">
    <property type="entry name" value="PPIase_dom_sf"/>
</dbReference>
<evidence type="ECO:0000256" key="4">
    <source>
        <dbReference type="ARBA" id="ARBA00022803"/>
    </source>
</evidence>
<dbReference type="InterPro" id="IPR001179">
    <property type="entry name" value="PPIase_FKBP_dom"/>
</dbReference>
<evidence type="ECO:0000256" key="3">
    <source>
        <dbReference type="ARBA" id="ARBA00022737"/>
    </source>
</evidence>
<evidence type="ECO:0000313" key="12">
    <source>
        <dbReference type="Proteomes" id="UP001159427"/>
    </source>
</evidence>
<proteinExistence type="predicted"/>
<sequence length="488" mass="54791">MAAQSESCCTQMSVDEESDLLKYGEDISPAKDGGVRKVVKVESTKGSKPPIGSKVKVFYRGTFLDSGEEFDSNFGRREPFEFEVGKGVVIQGWDIAVPSMNAGETSLFTIKPEYAYGKEGSGLKIPPDATLQFEIELVLWKGEDLTKDGQVTKIVLQKGEGYDKPNTGANCEAHIVGKYNEKVFENREVSFQMREGSEHGLLAGVEEAMAQMCDGEKAQVWIHPGKWAFGTAGKPEFDIPGEALLEYIIHLKKFENSKENWELSNDEKINLAALTKEKGTKYFKEGKYQIAAHQYTRVIALVDGYFKDEEKEKRDPLKLAGHLNLAACHLKLNSNFKCIKECEKALEIEKQNIKALFRRGKARLSISELDLAKKDFELVLKIDPKNREAQQQLNLVNKNIKQHTAREKVIFANMFERLARREELEAGQTQRRDVFQEATDEEMRKLSNSSDTKPLAAKDQEEAPSTEVNGQGNADVEMKEDDKGGVVC</sequence>